<evidence type="ECO:0000313" key="3">
    <source>
        <dbReference type="Proteomes" id="UP000441336"/>
    </source>
</evidence>
<comment type="caution">
    <text evidence="2">The sequence shown here is derived from an EMBL/GenBank/DDBJ whole genome shotgun (WGS) entry which is preliminary data.</text>
</comment>
<accession>A0A7K1TEU6</accession>
<reference evidence="2 3" key="1">
    <citation type="submission" date="2019-12" db="EMBL/GenBank/DDBJ databases">
        <title>Hymenobacter sp. HMF4947 Genome sequencing and assembly.</title>
        <authorList>
            <person name="Kang H."/>
            <person name="Cha I."/>
            <person name="Kim H."/>
            <person name="Joh K."/>
        </authorList>
    </citation>
    <scope>NUCLEOTIDE SEQUENCE [LARGE SCALE GENOMIC DNA]</scope>
    <source>
        <strain evidence="2 3">HMF4947</strain>
    </source>
</reference>
<dbReference type="Pfam" id="PF10043">
    <property type="entry name" value="DUF2279"/>
    <property type="match status" value="1"/>
</dbReference>
<keyword evidence="1" id="KW-0732">Signal</keyword>
<feature type="signal peptide" evidence="1">
    <location>
        <begin position="1"/>
        <end position="22"/>
    </location>
</feature>
<sequence length="318" mass="34898">MRHRLYPFLLATSLGLGQPVQAQVVGPLPPPPEPSAAGGPGIHQGRFIGVVVGTAVVYTLTSYLLGKTWYTKRVPFHSFNDNGEWLQMDKIGHATTAYAIGRGEYELFKWSGVNERAAVLTGGLIALLYQTTIEVFDGRSEGWGFSKGDMAANLTGVALFMGQQYGFGEQKVSMRYGWRKSIYPQYRPDLLGRTTRSQLLKDYNGQQYWLSVNVASVLPVGPSFPRWLNLDLGYSGSGMTGGHANPPYFDAAGQEVKFTRYRQFYLSPDISLARLPGINGAGAQPLVSAGQFFKISAPSLEFSPLHGVRFHPLLLPTD</sequence>
<evidence type="ECO:0000313" key="2">
    <source>
        <dbReference type="EMBL" id="MVN76812.1"/>
    </source>
</evidence>
<dbReference type="RefSeq" id="WP_157565075.1">
    <property type="nucleotide sequence ID" value="NZ_WQKZ01000002.1"/>
</dbReference>
<organism evidence="2 3">
    <name type="scientific">Hymenobacter ginkgonis</name>
    <dbReference type="NCBI Taxonomy" id="2682976"/>
    <lineage>
        <taxon>Bacteria</taxon>
        <taxon>Pseudomonadati</taxon>
        <taxon>Bacteroidota</taxon>
        <taxon>Cytophagia</taxon>
        <taxon>Cytophagales</taxon>
        <taxon>Hymenobacteraceae</taxon>
        <taxon>Hymenobacter</taxon>
    </lineage>
</organism>
<evidence type="ECO:0000256" key="1">
    <source>
        <dbReference type="SAM" id="SignalP"/>
    </source>
</evidence>
<dbReference type="EMBL" id="WQKZ01000002">
    <property type="protein sequence ID" value="MVN76812.1"/>
    <property type="molecule type" value="Genomic_DNA"/>
</dbReference>
<keyword evidence="3" id="KW-1185">Reference proteome</keyword>
<proteinExistence type="predicted"/>
<gene>
    <name evidence="2" type="ORF">GO988_10805</name>
</gene>
<protein>
    <submittedName>
        <fullName evidence="2">DUF2279 domain-containing protein</fullName>
    </submittedName>
</protein>
<dbReference type="AlphaFoldDB" id="A0A7K1TEU6"/>
<name>A0A7K1TEU6_9BACT</name>
<dbReference type="InterPro" id="IPR018736">
    <property type="entry name" value="DUF2279_periplasmic_lipo"/>
</dbReference>
<feature type="chain" id="PRO_5029821782" evidence="1">
    <location>
        <begin position="23"/>
        <end position="318"/>
    </location>
</feature>
<dbReference type="Proteomes" id="UP000441336">
    <property type="component" value="Unassembled WGS sequence"/>
</dbReference>